<dbReference type="EMBL" id="AGCJ01000041">
    <property type="protein sequence ID" value="EHM40819.1"/>
    <property type="molecule type" value="Genomic_DNA"/>
</dbReference>
<evidence type="ECO:0000256" key="4">
    <source>
        <dbReference type="ARBA" id="ARBA00023270"/>
    </source>
</evidence>
<gene>
    <name evidence="7" type="primary">deoC</name>
    <name evidence="8" type="ORF">HMPREF0080_01080</name>
</gene>
<dbReference type="HAMAP" id="MF_00114">
    <property type="entry name" value="DeoC_type1"/>
    <property type="match status" value="1"/>
</dbReference>
<evidence type="ECO:0000313" key="9">
    <source>
        <dbReference type="Proteomes" id="UP000005481"/>
    </source>
</evidence>
<comment type="function">
    <text evidence="6 7">Catalyzes a reversible aldol reaction between acetaldehyde and D-glyceraldehyde 3-phosphate to generate 2-deoxy-D-ribose 5-phosphate.</text>
</comment>
<dbReference type="FunFam" id="3.20.20.70:FF:000044">
    <property type="entry name" value="Deoxyribose-phosphate aldolase"/>
    <property type="match status" value="1"/>
</dbReference>
<dbReference type="GO" id="GO:0005737">
    <property type="term" value="C:cytoplasm"/>
    <property type="evidence" value="ECO:0007669"/>
    <property type="project" value="UniProtKB-SubCell"/>
</dbReference>
<proteinExistence type="inferred from homology"/>
<evidence type="ECO:0000256" key="6">
    <source>
        <dbReference type="ARBA" id="ARBA00056337"/>
    </source>
</evidence>
<keyword evidence="4 7" id="KW-0704">Schiff base</keyword>
<dbReference type="InterPro" id="IPR002915">
    <property type="entry name" value="DeoC/FbaB/LacD_aldolase"/>
</dbReference>
<dbReference type="NCBIfam" id="TIGR00126">
    <property type="entry name" value="deoC"/>
    <property type="match status" value="1"/>
</dbReference>
<feature type="active site" description="Schiff-base intermediate with acetaldehyde" evidence="7">
    <location>
        <position position="151"/>
    </location>
</feature>
<dbReference type="Pfam" id="PF01791">
    <property type="entry name" value="DeoC"/>
    <property type="match status" value="1"/>
</dbReference>
<accession>G9YHE9</accession>
<dbReference type="STRING" id="861450.HMPREF0080_01080"/>
<keyword evidence="9" id="KW-1185">Reference proteome</keyword>
<evidence type="ECO:0000256" key="5">
    <source>
        <dbReference type="ARBA" id="ARBA00048791"/>
    </source>
</evidence>
<dbReference type="Gene3D" id="3.20.20.70">
    <property type="entry name" value="Aldolase class I"/>
    <property type="match status" value="1"/>
</dbReference>
<dbReference type="PANTHER" id="PTHR10889:SF1">
    <property type="entry name" value="DEOXYRIBOSE-PHOSPHATE ALDOLASE"/>
    <property type="match status" value="1"/>
</dbReference>
<dbReference type="AlphaFoldDB" id="G9YHE9"/>
<dbReference type="GO" id="GO:0009264">
    <property type="term" value="P:deoxyribonucleotide catabolic process"/>
    <property type="evidence" value="ECO:0007669"/>
    <property type="project" value="UniProtKB-UniRule"/>
</dbReference>
<keyword evidence="3 7" id="KW-0456">Lyase</keyword>
<dbReference type="CDD" id="cd00959">
    <property type="entry name" value="DeoC"/>
    <property type="match status" value="1"/>
</dbReference>
<reference evidence="8 9" key="1">
    <citation type="submission" date="2011-08" db="EMBL/GenBank/DDBJ databases">
        <authorList>
            <person name="Weinstock G."/>
            <person name="Sodergren E."/>
            <person name="Clifton S."/>
            <person name="Fulton L."/>
            <person name="Fulton B."/>
            <person name="Courtney L."/>
            <person name="Fronick C."/>
            <person name="Harrison M."/>
            <person name="Strong C."/>
            <person name="Farmer C."/>
            <person name="Delahaunty K."/>
            <person name="Markovic C."/>
            <person name="Hall O."/>
            <person name="Minx P."/>
            <person name="Tomlinson C."/>
            <person name="Mitreva M."/>
            <person name="Hou S."/>
            <person name="Chen J."/>
            <person name="Wollam A."/>
            <person name="Pepin K.H."/>
            <person name="Johnson M."/>
            <person name="Bhonagiri V."/>
            <person name="Zhang X."/>
            <person name="Suruliraj S."/>
            <person name="Warren W."/>
            <person name="Chinwalla A."/>
            <person name="Mardis E.R."/>
            <person name="Wilson R.K."/>
        </authorList>
    </citation>
    <scope>NUCLEOTIDE SEQUENCE [LARGE SCALE GENOMIC DNA]</scope>
    <source>
        <strain evidence="8 9">F0357</strain>
    </source>
</reference>
<dbReference type="Proteomes" id="UP000005481">
    <property type="component" value="Unassembled WGS sequence"/>
</dbReference>
<evidence type="ECO:0000313" key="8">
    <source>
        <dbReference type="EMBL" id="EHM40819.1"/>
    </source>
</evidence>
<name>G9YHE9_9FIRM</name>
<dbReference type="InterPro" id="IPR013785">
    <property type="entry name" value="Aldolase_TIM"/>
</dbReference>
<evidence type="ECO:0000256" key="7">
    <source>
        <dbReference type="HAMAP-Rule" id="MF_00114"/>
    </source>
</evidence>
<dbReference type="RefSeq" id="WP_006790058.1">
    <property type="nucleotide sequence ID" value="NZ_JH417587.1"/>
</dbReference>
<dbReference type="InterPro" id="IPR011343">
    <property type="entry name" value="DeoC"/>
</dbReference>
<evidence type="ECO:0000256" key="2">
    <source>
        <dbReference type="ARBA" id="ARBA00022490"/>
    </source>
</evidence>
<dbReference type="EC" id="4.1.2.4" evidence="7"/>
<dbReference type="PIRSF" id="PIRSF001357">
    <property type="entry name" value="DeoC"/>
    <property type="match status" value="1"/>
</dbReference>
<protein>
    <recommendedName>
        <fullName evidence="7">Deoxyribose-phosphate aldolase</fullName>
        <shortName evidence="7">DERA</shortName>
        <ecNumber evidence="7">4.1.2.4</ecNumber>
    </recommendedName>
    <alternativeName>
        <fullName evidence="7">2-deoxy-D-ribose 5-phosphate aldolase</fullName>
    </alternativeName>
    <alternativeName>
        <fullName evidence="7">Phosphodeoxyriboaldolase</fullName>
        <shortName evidence="7">Deoxyriboaldolase</shortName>
    </alternativeName>
</protein>
<comment type="caution">
    <text evidence="8">The sequence shown here is derived from an EMBL/GenBank/DDBJ whole genome shotgun (WGS) entry which is preliminary data.</text>
</comment>
<dbReference type="OrthoDB" id="9778711at2"/>
<dbReference type="PANTHER" id="PTHR10889">
    <property type="entry name" value="DEOXYRIBOSE-PHOSPHATE ALDOLASE"/>
    <property type="match status" value="1"/>
</dbReference>
<dbReference type="GO" id="GO:0006018">
    <property type="term" value="P:2-deoxyribose 1-phosphate catabolic process"/>
    <property type="evidence" value="ECO:0007669"/>
    <property type="project" value="UniProtKB-UniRule"/>
</dbReference>
<comment type="catalytic activity">
    <reaction evidence="5 7">
        <text>2-deoxy-D-ribose 5-phosphate = D-glyceraldehyde 3-phosphate + acetaldehyde</text>
        <dbReference type="Rhea" id="RHEA:12821"/>
        <dbReference type="ChEBI" id="CHEBI:15343"/>
        <dbReference type="ChEBI" id="CHEBI:59776"/>
        <dbReference type="ChEBI" id="CHEBI:62877"/>
        <dbReference type="EC" id="4.1.2.4"/>
    </reaction>
</comment>
<sequence>MTIESYIDHTNLKPDATPADIVRLCDEAKRYRFASVCVNSSYVPLARRELSGTYVRIASVVGFPLGAAASCVKAAETAFAVANGADEIDMVINVGQAKAENWDYVQDDISGVVRAADGRIVKAILETGLLTDVEKEEACRAAVKAGARFVKTSTGFGPGGATTDDIKLMKRVIGLRACIKASGGIHDYKTARQMIAAGADRIGASAGIAIVEGEAGEQI</sequence>
<dbReference type="eggNOG" id="COG0274">
    <property type="taxonomic scope" value="Bacteria"/>
</dbReference>
<comment type="similarity">
    <text evidence="1 7">Belongs to the DeoC/FbaB aldolase family. DeoC type 1 subfamily.</text>
</comment>
<feature type="active site" description="Proton donor/acceptor" evidence="7">
    <location>
        <position position="180"/>
    </location>
</feature>
<dbReference type="UniPathway" id="UPA00002">
    <property type="reaction ID" value="UER00468"/>
</dbReference>
<dbReference type="PATRIC" id="fig|861450.3.peg.1008"/>
<comment type="pathway">
    <text evidence="7">Carbohydrate degradation; 2-deoxy-D-ribose 1-phosphate degradation; D-glyceraldehyde 3-phosphate and acetaldehyde from 2-deoxy-alpha-D-ribose 1-phosphate: step 2/2.</text>
</comment>
<dbReference type="InterPro" id="IPR028581">
    <property type="entry name" value="DeoC_typeI"/>
</dbReference>
<dbReference type="SMART" id="SM01133">
    <property type="entry name" value="DeoC"/>
    <property type="match status" value="1"/>
</dbReference>
<keyword evidence="2 7" id="KW-0963">Cytoplasm</keyword>
<evidence type="ECO:0000256" key="1">
    <source>
        <dbReference type="ARBA" id="ARBA00010936"/>
    </source>
</evidence>
<dbReference type="GO" id="GO:0004139">
    <property type="term" value="F:deoxyribose-phosphate aldolase activity"/>
    <property type="evidence" value="ECO:0007669"/>
    <property type="project" value="UniProtKB-UniRule"/>
</dbReference>
<feature type="active site" description="Proton donor/acceptor" evidence="7">
    <location>
        <position position="89"/>
    </location>
</feature>
<organism evidence="8 9">
    <name type="scientific">Anaeroglobus geminatus F0357</name>
    <dbReference type="NCBI Taxonomy" id="861450"/>
    <lineage>
        <taxon>Bacteria</taxon>
        <taxon>Bacillati</taxon>
        <taxon>Bacillota</taxon>
        <taxon>Negativicutes</taxon>
        <taxon>Veillonellales</taxon>
        <taxon>Veillonellaceae</taxon>
        <taxon>Anaeroglobus</taxon>
    </lineage>
</organism>
<evidence type="ECO:0000256" key="3">
    <source>
        <dbReference type="ARBA" id="ARBA00023239"/>
    </source>
</evidence>
<comment type="subcellular location">
    <subcellularLocation>
        <location evidence="7">Cytoplasm</location>
    </subcellularLocation>
</comment>
<dbReference type="SUPFAM" id="SSF51569">
    <property type="entry name" value="Aldolase"/>
    <property type="match status" value="1"/>
</dbReference>
<dbReference type="GO" id="GO:0016052">
    <property type="term" value="P:carbohydrate catabolic process"/>
    <property type="evidence" value="ECO:0007669"/>
    <property type="project" value="TreeGrafter"/>
</dbReference>
<dbReference type="HOGENOM" id="CLU_053595_0_1_9"/>